<evidence type="ECO:0000256" key="1">
    <source>
        <dbReference type="SAM" id="MobiDB-lite"/>
    </source>
</evidence>
<sequence>MTQRKLSALTGTAPTHPEASQNGISDNNFAARIPVTISNIGGKDIQSVHGRKLHAFLAVGRDFTTWIKARVKQYGFVEGVDYVVVEDLTAPKRGSSKSRQRIEHDYILSLNMGKELSMVERNYQGKLARQYFIDCEERLRRVAPEEHQAALTTWRQNRVAACEDHKSMTDAMKGYIERTGDSQKGFAYSNESTFINRLVLGMHPPVWAKQNGVQAKKVRDHMNADQLALVAYLESRDCALLDLDTATEERKTKLTELSQRWLVKRVGGLS</sequence>
<comment type="caution">
    <text evidence="3">The sequence shown here is derived from an EMBL/GenBank/DDBJ whole genome shotgun (WGS) entry which is preliminary data.</text>
</comment>
<feature type="domain" description="AntA/AntB antirepressor" evidence="2">
    <location>
        <begin position="48"/>
        <end position="122"/>
    </location>
</feature>
<organism evidence="3 4">
    <name type="scientific">Erwinia typographi</name>
    <dbReference type="NCBI Taxonomy" id="371042"/>
    <lineage>
        <taxon>Bacteria</taxon>
        <taxon>Pseudomonadati</taxon>
        <taxon>Pseudomonadota</taxon>
        <taxon>Gammaproteobacteria</taxon>
        <taxon>Enterobacterales</taxon>
        <taxon>Erwiniaceae</taxon>
        <taxon>Erwinia</taxon>
    </lineage>
</organism>
<gene>
    <name evidence="3" type="ORF">NG99_21370</name>
</gene>
<evidence type="ECO:0000313" key="3">
    <source>
        <dbReference type="EMBL" id="KGT88312.1"/>
    </source>
</evidence>
<reference evidence="3 4" key="1">
    <citation type="submission" date="2014-10" db="EMBL/GenBank/DDBJ databases">
        <title>Genome sequence of Erwinia typographi M043b.</title>
        <authorList>
            <person name="Chan K.-G."/>
            <person name="Tan W.-S."/>
        </authorList>
    </citation>
    <scope>NUCLEOTIDE SEQUENCE [LARGE SCALE GENOMIC DNA]</scope>
    <source>
        <strain evidence="3 4">M043b</strain>
    </source>
</reference>
<name>A0A0A3YNB6_9GAMM</name>
<protein>
    <submittedName>
        <fullName evidence="3">Anti-repressor protein</fullName>
    </submittedName>
</protein>
<evidence type="ECO:0000313" key="4">
    <source>
        <dbReference type="Proteomes" id="UP000030351"/>
    </source>
</evidence>
<feature type="region of interest" description="Disordered" evidence="1">
    <location>
        <begin position="1"/>
        <end position="25"/>
    </location>
</feature>
<dbReference type="eggNOG" id="COG3561">
    <property type="taxonomic scope" value="Bacteria"/>
</dbReference>
<dbReference type="STRING" id="371042.NG99_21370"/>
<dbReference type="AlphaFoldDB" id="A0A0A3YNB6"/>
<proteinExistence type="predicted"/>
<evidence type="ECO:0000259" key="2">
    <source>
        <dbReference type="Pfam" id="PF08346"/>
    </source>
</evidence>
<keyword evidence="4" id="KW-1185">Reference proteome</keyword>
<accession>A0A0A3YNB6</accession>
<dbReference type="OrthoDB" id="79831at2"/>
<dbReference type="Pfam" id="PF08346">
    <property type="entry name" value="AntA"/>
    <property type="match status" value="1"/>
</dbReference>
<dbReference type="Proteomes" id="UP000030351">
    <property type="component" value="Unassembled WGS sequence"/>
</dbReference>
<dbReference type="EMBL" id="JRUQ01000062">
    <property type="protein sequence ID" value="KGT88312.1"/>
    <property type="molecule type" value="Genomic_DNA"/>
</dbReference>
<dbReference type="InterPro" id="IPR013557">
    <property type="entry name" value="AntA/B_antirep"/>
</dbReference>
<dbReference type="RefSeq" id="WP_034897500.1">
    <property type="nucleotide sequence ID" value="NZ_JRUQ01000062.1"/>
</dbReference>